<feature type="region of interest" description="Disordered" evidence="1">
    <location>
        <begin position="1"/>
        <end position="104"/>
    </location>
</feature>
<comment type="caution">
    <text evidence="2">The sequence shown here is derived from an EMBL/GenBank/DDBJ whole genome shotgun (WGS) entry which is preliminary data.</text>
</comment>
<dbReference type="AlphaFoldDB" id="A0AAD6IZL1"/>
<feature type="region of interest" description="Disordered" evidence="1">
    <location>
        <begin position="126"/>
        <end position="211"/>
    </location>
</feature>
<feature type="compositionally biased region" description="Polar residues" evidence="1">
    <location>
        <begin position="462"/>
        <end position="473"/>
    </location>
</feature>
<feature type="compositionally biased region" description="Low complexity" evidence="1">
    <location>
        <begin position="758"/>
        <end position="777"/>
    </location>
</feature>
<feature type="compositionally biased region" description="Polar residues" evidence="1">
    <location>
        <begin position="576"/>
        <end position="598"/>
    </location>
</feature>
<sequence>MSAALSPLSFLEDPSPTIPFYTESRETSRQLFQAATTPSPRMKRRWRDSARSTTPRPEDSRSFRSSKSPSRIFETSEDDDIFAPARDKGKGKEPQVPSGFGLGLGIPVLPCDSTVDEPIIAWRFNEVSDPSSATGPSSPSPTESIDGDITPVPPGDQDSLYTLTPGPAWPPPPSTDASPDTTPRNSLDVHDTTNQRESGGSTDFEDMPVSPMTPAITQLLDEISTMDRPPSTHTPKPVTTVQAWVMDMPRIEPASGRGQIRVRKMRSWRNLRALGTRTSQFEMIRKTASTHTLPSPPITPPGENARGEQRRGETEGQQQFGYMHTTPKSQLPDSPVENPFYDDYEDIIEAHLSPSDDERPATTAEQGFLADASPMDNEQPFQEWPREAIEEIQASRLAEEGAVEQATPMIPPPPAPESPVAGSGGMDPMTPDPNSDLVSEIEALLRSSPLRRKEREEKEAHNASNQSTPTQAKISEGAAAAVNSDDTPRQAQPPTFTRNVTQESLGSNSTNDTEFFTPVEGRTPFERPNPLDDVLPPPIPPKAARPQTPPVKTAGSNSSVHSTPTRPTIPTRRSSLSHSRNGSTETVPTKSYPPTSQRPGPHNRGKSIDSSSIYNDRGRTVPPPGQRQRSSSANAAGDDHLRGRGRSRSIDDGPPPIPARRSSVGKTGRPTALLQGLFGKKDEASASGSHRPSIAAANVVQRESDDSVEPGNINRFSFSSGLEVLGVGEEAEIVSADLVRSGSVKEILVRTGSKGSKPAEFPGASSSASSEAGKTKAVYPSQHVPQFSFGDVPDLSLGEGTSATNGKGKERARDQDVSTKPVVFQLIPPTPAADEISAVNKQLGFQPIPLALVDENGASSSSPLRKGTPNPLAGVPVVHVNSGSESTPSVPLPPRLPSVVNEIGGPRPSTAPEPLIDFDNNAPSANAPRRPSLKNMPTGFKKSKLSPWWRPKRSYDSRFHNYNDGYDEEHEYYDYRPYTAGVTSDGASSRRKKPRTVSLGKVQVEFVGVKWLRESLKERKEVKKRRKALQDVHFQRHTPVVDAGPPRLELRL</sequence>
<organism evidence="2 3">
    <name type="scientific">Drechslerella dactyloides</name>
    <name type="common">Nematode-trapping fungus</name>
    <name type="synonym">Arthrobotrys dactyloides</name>
    <dbReference type="NCBI Taxonomy" id="74499"/>
    <lineage>
        <taxon>Eukaryota</taxon>
        <taxon>Fungi</taxon>
        <taxon>Dikarya</taxon>
        <taxon>Ascomycota</taxon>
        <taxon>Pezizomycotina</taxon>
        <taxon>Orbiliomycetes</taxon>
        <taxon>Orbiliales</taxon>
        <taxon>Orbiliaceae</taxon>
        <taxon>Drechslerella</taxon>
    </lineage>
</organism>
<feature type="compositionally biased region" description="Polar residues" evidence="1">
    <location>
        <begin position="29"/>
        <end position="39"/>
    </location>
</feature>
<name>A0AAD6IZL1_DREDA</name>
<feature type="compositionally biased region" description="Low complexity" evidence="1">
    <location>
        <begin position="562"/>
        <end position="574"/>
    </location>
</feature>
<protein>
    <submittedName>
        <fullName evidence="2">Uncharacterized protein</fullName>
    </submittedName>
</protein>
<feature type="compositionally biased region" description="Pro residues" evidence="1">
    <location>
        <begin position="535"/>
        <end position="549"/>
    </location>
</feature>
<feature type="region of interest" description="Disordered" evidence="1">
    <location>
        <begin position="288"/>
        <end position="713"/>
    </location>
</feature>
<gene>
    <name evidence="2" type="ORF">Dda_2487</name>
</gene>
<reference evidence="2" key="1">
    <citation type="submission" date="2023-01" db="EMBL/GenBank/DDBJ databases">
        <title>The chitinases involved in constricting ring structure development in the nematode-trapping fungus Drechslerella dactyloides.</title>
        <authorList>
            <person name="Wang R."/>
            <person name="Zhang L."/>
            <person name="Tang P."/>
            <person name="Li S."/>
            <person name="Liang L."/>
        </authorList>
    </citation>
    <scope>NUCLEOTIDE SEQUENCE</scope>
    <source>
        <strain evidence="2">YMF1.00031</strain>
    </source>
</reference>
<keyword evidence="3" id="KW-1185">Reference proteome</keyword>
<proteinExistence type="predicted"/>
<feature type="compositionally biased region" description="Basic and acidic residues" evidence="1">
    <location>
        <begin position="807"/>
        <end position="817"/>
    </location>
</feature>
<feature type="compositionally biased region" description="Low complexity" evidence="1">
    <location>
        <begin position="128"/>
        <end position="144"/>
    </location>
</feature>
<accession>A0AAD6IZL1</accession>
<evidence type="ECO:0000256" key="1">
    <source>
        <dbReference type="SAM" id="MobiDB-lite"/>
    </source>
</evidence>
<dbReference type="EMBL" id="JAQGDS010000003">
    <property type="protein sequence ID" value="KAJ6261689.1"/>
    <property type="molecule type" value="Genomic_DNA"/>
</dbReference>
<feature type="compositionally biased region" description="Basic and acidic residues" evidence="1">
    <location>
        <begin position="451"/>
        <end position="461"/>
    </location>
</feature>
<evidence type="ECO:0000313" key="3">
    <source>
        <dbReference type="Proteomes" id="UP001221413"/>
    </source>
</evidence>
<feature type="compositionally biased region" description="Polar residues" evidence="1">
    <location>
        <begin position="489"/>
        <end position="514"/>
    </location>
</feature>
<dbReference type="Proteomes" id="UP001221413">
    <property type="component" value="Unassembled WGS sequence"/>
</dbReference>
<feature type="compositionally biased region" description="Basic and acidic residues" evidence="1">
    <location>
        <begin position="305"/>
        <end position="314"/>
    </location>
</feature>
<feature type="region of interest" description="Disordered" evidence="1">
    <location>
        <begin position="750"/>
        <end position="821"/>
    </location>
</feature>
<evidence type="ECO:0000313" key="2">
    <source>
        <dbReference type="EMBL" id="KAJ6261689.1"/>
    </source>
</evidence>